<sequence>MKFKYSVSMISTMVLFLFALLGLCNIIPDHIALPVVVFAGITKVFAIAMEYKRKGNQTEYYLFMGIAVLGYLFFIYMLFVK</sequence>
<keyword evidence="1" id="KW-0812">Transmembrane</keyword>
<keyword evidence="1" id="KW-1133">Transmembrane helix</keyword>
<organism evidence="2 3">
    <name type="scientific">Amedibacterium intestinale</name>
    <dbReference type="NCBI Taxonomy" id="2583452"/>
    <lineage>
        <taxon>Bacteria</taxon>
        <taxon>Bacillati</taxon>
        <taxon>Bacillota</taxon>
        <taxon>Erysipelotrichia</taxon>
        <taxon>Erysipelotrichales</taxon>
        <taxon>Erysipelotrichaceae</taxon>
        <taxon>Amedibacterium</taxon>
    </lineage>
</organism>
<feature type="transmembrane region" description="Helical" evidence="1">
    <location>
        <begin position="60"/>
        <end position="79"/>
    </location>
</feature>
<accession>A0A6N4TJJ2</accession>
<dbReference type="AlphaFoldDB" id="A0A6N4TJJ2"/>
<keyword evidence="1" id="KW-0472">Membrane</keyword>
<dbReference type="Proteomes" id="UP000464754">
    <property type="component" value="Chromosome"/>
</dbReference>
<evidence type="ECO:0000256" key="1">
    <source>
        <dbReference type="SAM" id="Phobius"/>
    </source>
</evidence>
<evidence type="ECO:0000313" key="2">
    <source>
        <dbReference type="EMBL" id="BBK23376.1"/>
    </source>
</evidence>
<evidence type="ECO:0000313" key="3">
    <source>
        <dbReference type="Proteomes" id="UP000464754"/>
    </source>
</evidence>
<gene>
    <name evidence="2" type="ORF">Aargi30884_22790</name>
</gene>
<feature type="transmembrane region" description="Helical" evidence="1">
    <location>
        <begin position="31"/>
        <end position="48"/>
    </location>
</feature>
<evidence type="ECO:0008006" key="4">
    <source>
        <dbReference type="Google" id="ProtNLM"/>
    </source>
</evidence>
<dbReference type="RefSeq" id="WP_115715986.1">
    <property type="nucleotide sequence ID" value="NZ_AP019695.1"/>
</dbReference>
<feature type="transmembrane region" description="Helical" evidence="1">
    <location>
        <begin position="6"/>
        <end position="24"/>
    </location>
</feature>
<proteinExistence type="predicted"/>
<dbReference type="KEGG" id="aarg:Aargi30884_22790"/>
<dbReference type="EMBL" id="AP019695">
    <property type="protein sequence ID" value="BBK23376.1"/>
    <property type="molecule type" value="Genomic_DNA"/>
</dbReference>
<reference evidence="3" key="1">
    <citation type="submission" date="2019-05" db="EMBL/GenBank/DDBJ databases">
        <title>Complete genome sequencing of Absiella argi strain JCM 30884.</title>
        <authorList>
            <person name="Sakamoto M."/>
            <person name="Murakami T."/>
            <person name="Mori H."/>
        </authorList>
    </citation>
    <scope>NUCLEOTIDE SEQUENCE [LARGE SCALE GENOMIC DNA]</scope>
    <source>
        <strain evidence="3">JCM 30884</strain>
    </source>
</reference>
<protein>
    <recommendedName>
        <fullName evidence="4">DUF3953 domain-containing protein</fullName>
    </recommendedName>
</protein>
<keyword evidence="3" id="KW-1185">Reference proteome</keyword>
<name>A0A6N4TJJ2_9FIRM</name>